<dbReference type="PROSITE" id="PS50075">
    <property type="entry name" value="CARRIER"/>
    <property type="match status" value="1"/>
</dbReference>
<evidence type="ECO:0000313" key="2">
    <source>
        <dbReference type="EMBL" id="MCP8900135.1"/>
    </source>
</evidence>
<gene>
    <name evidence="2" type="ORF">M6D89_12570</name>
</gene>
<dbReference type="Pfam" id="PF00550">
    <property type="entry name" value="PP-binding"/>
    <property type="match status" value="1"/>
</dbReference>
<dbReference type="Gene3D" id="1.10.1200.10">
    <property type="entry name" value="ACP-like"/>
    <property type="match status" value="1"/>
</dbReference>
<keyword evidence="3" id="KW-1185">Reference proteome</keyword>
<dbReference type="AlphaFoldDB" id="A0A9X2KX06"/>
<dbReference type="SUPFAM" id="SSF47336">
    <property type="entry name" value="ACP-like"/>
    <property type="match status" value="1"/>
</dbReference>
<feature type="domain" description="Carrier" evidence="1">
    <location>
        <begin position="2"/>
        <end position="80"/>
    </location>
</feature>
<dbReference type="RefSeq" id="WP_253968431.1">
    <property type="nucleotide sequence ID" value="NZ_JAMFTH010000004.1"/>
</dbReference>
<comment type="caution">
    <text evidence="2">The sequence shown here is derived from an EMBL/GenBank/DDBJ whole genome shotgun (WGS) entry which is preliminary data.</text>
</comment>
<sequence>MMTKEEIYTELKNVLVQSFMIDADDISPEADLYADLDFDSIDAIDLAAKIHNVTGQQMKPEQFKGVRTIGDAVNVIDELLRAK</sequence>
<dbReference type="Proteomes" id="UP001139319">
    <property type="component" value="Unassembled WGS sequence"/>
</dbReference>
<accession>A0A9X2KX06</accession>
<dbReference type="NCBIfam" id="NF003757">
    <property type="entry name" value="PRK05350.1"/>
    <property type="match status" value="1"/>
</dbReference>
<dbReference type="InterPro" id="IPR036736">
    <property type="entry name" value="ACP-like_sf"/>
</dbReference>
<proteinExistence type="predicted"/>
<name>A0A9X2KX06_9GAMM</name>
<reference evidence="2" key="2">
    <citation type="submission" date="2023-01" db="EMBL/GenBank/DDBJ databases">
        <title>Gilvimarinus xylanilyticus HB14 isolated from Caulerpa lentillifera aquaculture base in Hainan, China.</title>
        <authorList>
            <person name="Zhang Y.-J."/>
        </authorList>
    </citation>
    <scope>NUCLEOTIDE SEQUENCE</scope>
    <source>
        <strain evidence="2">HB14</strain>
    </source>
</reference>
<protein>
    <submittedName>
        <fullName evidence="2">Acyl carrier protein</fullName>
    </submittedName>
</protein>
<evidence type="ECO:0000259" key="1">
    <source>
        <dbReference type="PROSITE" id="PS50075"/>
    </source>
</evidence>
<organism evidence="2 3">
    <name type="scientific">Gilvimarinus xylanilyticus</name>
    <dbReference type="NCBI Taxonomy" id="2944139"/>
    <lineage>
        <taxon>Bacteria</taxon>
        <taxon>Pseudomonadati</taxon>
        <taxon>Pseudomonadota</taxon>
        <taxon>Gammaproteobacteria</taxon>
        <taxon>Cellvibrionales</taxon>
        <taxon>Cellvibrionaceae</taxon>
        <taxon>Gilvimarinus</taxon>
    </lineage>
</organism>
<evidence type="ECO:0000313" key="3">
    <source>
        <dbReference type="Proteomes" id="UP001139319"/>
    </source>
</evidence>
<dbReference type="EMBL" id="JAMFTH010000004">
    <property type="protein sequence ID" value="MCP8900135.1"/>
    <property type="molecule type" value="Genomic_DNA"/>
</dbReference>
<reference evidence="2" key="1">
    <citation type="submission" date="2022-05" db="EMBL/GenBank/DDBJ databases">
        <authorList>
            <person name="Sun H.-N."/>
        </authorList>
    </citation>
    <scope>NUCLEOTIDE SEQUENCE</scope>
    <source>
        <strain evidence="2">HB14</strain>
    </source>
</reference>
<dbReference type="InterPro" id="IPR009081">
    <property type="entry name" value="PP-bd_ACP"/>
</dbReference>